<dbReference type="HOGENOM" id="CLU_047564_0_0_10"/>
<organism evidence="1 2">
    <name type="scientific">Bacteroides fluxus YIT 12057</name>
    <dbReference type="NCBI Taxonomy" id="763034"/>
    <lineage>
        <taxon>Bacteria</taxon>
        <taxon>Pseudomonadati</taxon>
        <taxon>Bacteroidota</taxon>
        <taxon>Bacteroidia</taxon>
        <taxon>Bacteroidales</taxon>
        <taxon>Bacteroidaceae</taxon>
        <taxon>Bacteroides</taxon>
    </lineage>
</organism>
<keyword evidence="2" id="KW-1185">Reference proteome</keyword>
<proteinExistence type="predicted"/>
<dbReference type="RefSeq" id="WP_009126795.1">
    <property type="nucleotide sequence ID" value="NZ_GL882691.1"/>
</dbReference>
<dbReference type="SUPFAM" id="SSF52540">
    <property type="entry name" value="P-loop containing nucleoside triphosphate hydrolases"/>
    <property type="match status" value="1"/>
</dbReference>
<accession>F3PXU0</accession>
<evidence type="ECO:0000313" key="2">
    <source>
        <dbReference type="Proteomes" id="UP000003416"/>
    </source>
</evidence>
<dbReference type="Proteomes" id="UP000003416">
    <property type="component" value="Unassembled WGS sequence"/>
</dbReference>
<name>F3PXU0_9BACE</name>
<sequence length="348" mass="40943">MKLFTTASYYGSGSSAITDLLSEYSTVKALDSDFECRIAYDMFGLSDLEYYLVENNHRHNSSTAINMFLRLCGIYGLNKNIRFENYSTIFPNFHKSVIAYINELAPMSYKGGSHVDIYMKSDLFIFLLKIRGLIYNIFHKFESTNDDSAWLLKGVTPYERELGKIDYHISYPINVFLEATQRFTENLFGSVNMGNNEYLMVDQLVPVSNTMRFVKYFKDLKVICIDRDPRDVYYNEKKFWKGGIAPSEPKMFVEWYKATRQHKLVEKDDKNRVLRIEFEDLIYDYEKMCHNLESFLGLSSGMHVAPKSKLNPSLSIRNIKKWKDDNEELPNIEYIKKQLLDYYPFKYD</sequence>
<gene>
    <name evidence="1" type="ORF">HMPREF9446_03588</name>
</gene>
<dbReference type="GeneID" id="86050952"/>
<evidence type="ECO:0000313" key="1">
    <source>
        <dbReference type="EMBL" id="EGF51672.1"/>
    </source>
</evidence>
<reference evidence="1 2" key="1">
    <citation type="submission" date="2011-02" db="EMBL/GenBank/DDBJ databases">
        <authorList>
            <person name="Weinstock G."/>
            <person name="Sodergren E."/>
            <person name="Clifton S."/>
            <person name="Fulton L."/>
            <person name="Fulton B."/>
            <person name="Courtney L."/>
            <person name="Fronick C."/>
            <person name="Harrison M."/>
            <person name="Strong C."/>
            <person name="Farmer C."/>
            <person name="Delahaunty K."/>
            <person name="Markovic C."/>
            <person name="Hall O."/>
            <person name="Minx P."/>
            <person name="Tomlinson C."/>
            <person name="Mitreva M."/>
            <person name="Hou S."/>
            <person name="Chen J."/>
            <person name="Wollam A."/>
            <person name="Pepin K.H."/>
            <person name="Johnson M."/>
            <person name="Bhonagiri V."/>
            <person name="Zhang X."/>
            <person name="Suruliraj S."/>
            <person name="Warren W."/>
            <person name="Chinwalla A."/>
            <person name="Mardis E.R."/>
            <person name="Wilson R.K."/>
        </authorList>
    </citation>
    <scope>NUCLEOTIDE SEQUENCE [LARGE SCALE GENOMIC DNA]</scope>
    <source>
        <strain evidence="1 2">YIT 12057</strain>
    </source>
</reference>
<protein>
    <submittedName>
        <fullName evidence="1">Conserved domain protein</fullName>
    </submittedName>
</protein>
<comment type="caution">
    <text evidence="1">The sequence shown here is derived from an EMBL/GenBank/DDBJ whole genome shotgun (WGS) entry which is preliminary data.</text>
</comment>
<dbReference type="Pfam" id="PF13469">
    <property type="entry name" value="Sulfotransfer_3"/>
    <property type="match status" value="1"/>
</dbReference>
<dbReference type="Gene3D" id="3.40.50.300">
    <property type="entry name" value="P-loop containing nucleotide triphosphate hydrolases"/>
    <property type="match status" value="1"/>
</dbReference>
<dbReference type="eggNOG" id="ENOG5030KXI">
    <property type="taxonomic scope" value="Bacteria"/>
</dbReference>
<dbReference type="AlphaFoldDB" id="F3PXU0"/>
<dbReference type="InterPro" id="IPR027417">
    <property type="entry name" value="P-loop_NTPase"/>
</dbReference>
<dbReference type="EMBL" id="AFBN01000099">
    <property type="protein sequence ID" value="EGF51672.1"/>
    <property type="molecule type" value="Genomic_DNA"/>
</dbReference>
<dbReference type="STRING" id="763034.HMPREF9446_03588"/>